<reference evidence="8 9" key="1">
    <citation type="submission" date="2023-09" db="EMBL/GenBank/DDBJ databases">
        <authorList>
            <person name="Rey-Velasco X."/>
        </authorList>
    </citation>
    <scope>NUCLEOTIDE SEQUENCE [LARGE SCALE GENOMIC DNA]</scope>
    <source>
        <strain evidence="8 9">W345</strain>
    </source>
</reference>
<evidence type="ECO:0000256" key="4">
    <source>
        <dbReference type="ARBA" id="ARBA00022989"/>
    </source>
</evidence>
<keyword evidence="4 7" id="KW-1133">Transmembrane helix</keyword>
<keyword evidence="8" id="KW-0282">Flagellum</keyword>
<dbReference type="EMBL" id="JAVRIC010000018">
    <property type="protein sequence ID" value="MDT0498218.1"/>
    <property type="molecule type" value="Genomic_DNA"/>
</dbReference>
<keyword evidence="8" id="KW-0969">Cilium</keyword>
<evidence type="ECO:0000256" key="6">
    <source>
        <dbReference type="SAM" id="MobiDB-lite"/>
    </source>
</evidence>
<keyword evidence="2" id="KW-1003">Cell membrane</keyword>
<gene>
    <name evidence="8" type="ORF">RM530_12700</name>
</gene>
<dbReference type="Pfam" id="PF04347">
    <property type="entry name" value="FliO"/>
    <property type="match status" value="1"/>
</dbReference>
<feature type="transmembrane region" description="Helical" evidence="7">
    <location>
        <begin position="29"/>
        <end position="49"/>
    </location>
</feature>
<evidence type="ECO:0000256" key="7">
    <source>
        <dbReference type="SAM" id="Phobius"/>
    </source>
</evidence>
<dbReference type="Proteomes" id="UP001254608">
    <property type="component" value="Unassembled WGS sequence"/>
</dbReference>
<accession>A0ABU2WK09</accession>
<proteinExistence type="predicted"/>
<comment type="caution">
    <text evidence="8">The sequence shown here is derived from an EMBL/GenBank/DDBJ whole genome shotgun (WGS) entry which is preliminary data.</text>
</comment>
<dbReference type="RefSeq" id="WP_311365584.1">
    <property type="nucleotide sequence ID" value="NZ_JAVRIC010000018.1"/>
</dbReference>
<name>A0ABU2WK09_9GAMM</name>
<evidence type="ECO:0000256" key="3">
    <source>
        <dbReference type="ARBA" id="ARBA00022692"/>
    </source>
</evidence>
<evidence type="ECO:0000313" key="9">
    <source>
        <dbReference type="Proteomes" id="UP001254608"/>
    </source>
</evidence>
<dbReference type="InterPro" id="IPR022781">
    <property type="entry name" value="Flagellar_biosynth_FliO"/>
</dbReference>
<protein>
    <submittedName>
        <fullName evidence="8">Flagellar biosynthetic protein FliO</fullName>
    </submittedName>
</protein>
<feature type="region of interest" description="Disordered" evidence="6">
    <location>
        <begin position="129"/>
        <end position="149"/>
    </location>
</feature>
<keyword evidence="9" id="KW-1185">Reference proteome</keyword>
<sequence length="149" mass="15737">MRESIVKFRTGAESAIATRGATGRAWPSLARCIAAALPASLVCGIAAAQNGGPEGPGLFELLMPLVIVIAAGALAWYLVRRRGSFVRSDGPLQLVQVMPVGTRERLLLVRIENRYCLLGATPVQISPLTEWSVPPETGPDTAKDGSTLS</sequence>
<keyword evidence="3 7" id="KW-0812">Transmembrane</keyword>
<comment type="subcellular location">
    <subcellularLocation>
        <location evidence="1">Cell membrane</location>
    </subcellularLocation>
</comment>
<evidence type="ECO:0000256" key="2">
    <source>
        <dbReference type="ARBA" id="ARBA00022475"/>
    </source>
</evidence>
<keyword evidence="8" id="KW-0966">Cell projection</keyword>
<evidence type="ECO:0000256" key="1">
    <source>
        <dbReference type="ARBA" id="ARBA00004236"/>
    </source>
</evidence>
<organism evidence="8 9">
    <name type="scientific">Banduia mediterranea</name>
    <dbReference type="NCBI Taxonomy" id="3075609"/>
    <lineage>
        <taxon>Bacteria</taxon>
        <taxon>Pseudomonadati</taxon>
        <taxon>Pseudomonadota</taxon>
        <taxon>Gammaproteobacteria</taxon>
        <taxon>Nevskiales</taxon>
        <taxon>Algiphilaceae</taxon>
        <taxon>Banduia</taxon>
    </lineage>
</organism>
<keyword evidence="5 7" id="KW-0472">Membrane</keyword>
<evidence type="ECO:0000256" key="5">
    <source>
        <dbReference type="ARBA" id="ARBA00023136"/>
    </source>
</evidence>
<feature type="transmembrane region" description="Helical" evidence="7">
    <location>
        <begin position="61"/>
        <end position="79"/>
    </location>
</feature>
<evidence type="ECO:0000313" key="8">
    <source>
        <dbReference type="EMBL" id="MDT0498218.1"/>
    </source>
</evidence>